<reference evidence="3" key="1">
    <citation type="submission" date="2019-06" db="EMBL/GenBank/DDBJ databases">
        <authorList>
            <person name="Zheng W."/>
        </authorList>
    </citation>
    <scope>NUCLEOTIDE SEQUENCE</scope>
    <source>
        <strain evidence="3">QDHG01</strain>
    </source>
</reference>
<dbReference type="PANTHER" id="PTHR43215:SF14">
    <property type="entry name" value="RADIAL SPOKE HEAD 1 HOMOLOG"/>
    <property type="match status" value="1"/>
</dbReference>
<evidence type="ECO:0000256" key="1">
    <source>
        <dbReference type="ARBA" id="ARBA00022737"/>
    </source>
</evidence>
<evidence type="ECO:0000256" key="2">
    <source>
        <dbReference type="SAM" id="MobiDB-lite"/>
    </source>
</evidence>
<gene>
    <name evidence="3" type="ORF">FGO68_gene8426</name>
</gene>
<keyword evidence="4" id="KW-1185">Reference proteome</keyword>
<dbReference type="EMBL" id="RRYP01019500">
    <property type="protein sequence ID" value="TNV73221.1"/>
    <property type="molecule type" value="Genomic_DNA"/>
</dbReference>
<feature type="compositionally biased region" description="Polar residues" evidence="2">
    <location>
        <begin position="72"/>
        <end position="86"/>
    </location>
</feature>
<proteinExistence type="predicted"/>
<dbReference type="Proteomes" id="UP000785679">
    <property type="component" value="Unassembled WGS sequence"/>
</dbReference>
<dbReference type="PROSITE" id="PS50096">
    <property type="entry name" value="IQ"/>
    <property type="match status" value="1"/>
</dbReference>
<dbReference type="PANTHER" id="PTHR43215">
    <property type="entry name" value="RADIAL SPOKE HEAD 1 HOMOLOG"/>
    <property type="match status" value="1"/>
</dbReference>
<keyword evidence="1" id="KW-0677">Repeat</keyword>
<dbReference type="SUPFAM" id="SSF82185">
    <property type="entry name" value="Histone H3 K4-specific methyltransferase SET7/9 N-terminal domain"/>
    <property type="match status" value="2"/>
</dbReference>
<evidence type="ECO:0000313" key="4">
    <source>
        <dbReference type="Proteomes" id="UP000785679"/>
    </source>
</evidence>
<dbReference type="SMART" id="SM00698">
    <property type="entry name" value="MORN"/>
    <property type="match status" value="8"/>
</dbReference>
<feature type="compositionally biased region" description="Polar residues" evidence="2">
    <location>
        <begin position="114"/>
        <end position="129"/>
    </location>
</feature>
<dbReference type="Gene3D" id="2.20.110.10">
    <property type="entry name" value="Histone H3 K4-specific methyltransferase SET7/9 N-terminal domain"/>
    <property type="match status" value="4"/>
</dbReference>
<comment type="caution">
    <text evidence="3">The sequence shown here is derived from an EMBL/GenBank/DDBJ whole genome shotgun (WGS) entry which is preliminary data.</text>
</comment>
<protein>
    <submittedName>
        <fullName evidence="3">Uncharacterized protein</fullName>
    </submittedName>
</protein>
<feature type="compositionally biased region" description="Basic and acidic residues" evidence="2">
    <location>
        <begin position="87"/>
        <end position="112"/>
    </location>
</feature>
<dbReference type="GO" id="GO:0005829">
    <property type="term" value="C:cytosol"/>
    <property type="evidence" value="ECO:0007669"/>
    <property type="project" value="TreeGrafter"/>
</dbReference>
<feature type="region of interest" description="Disordered" evidence="2">
    <location>
        <begin position="155"/>
        <end position="182"/>
    </location>
</feature>
<accession>A0A8J8SWT4</accession>
<feature type="region of interest" description="Disordered" evidence="2">
    <location>
        <begin position="62"/>
        <end position="129"/>
    </location>
</feature>
<name>A0A8J8SWT4_HALGN</name>
<organism evidence="3 4">
    <name type="scientific">Halteria grandinella</name>
    <dbReference type="NCBI Taxonomy" id="5974"/>
    <lineage>
        <taxon>Eukaryota</taxon>
        <taxon>Sar</taxon>
        <taxon>Alveolata</taxon>
        <taxon>Ciliophora</taxon>
        <taxon>Intramacronucleata</taxon>
        <taxon>Spirotrichea</taxon>
        <taxon>Stichotrichia</taxon>
        <taxon>Sporadotrichida</taxon>
        <taxon>Halteriidae</taxon>
        <taxon>Halteria</taxon>
    </lineage>
</organism>
<dbReference type="Pfam" id="PF02493">
    <property type="entry name" value="MORN"/>
    <property type="match status" value="7"/>
</dbReference>
<evidence type="ECO:0000313" key="3">
    <source>
        <dbReference type="EMBL" id="TNV73221.1"/>
    </source>
</evidence>
<dbReference type="InterPro" id="IPR003409">
    <property type="entry name" value="MORN"/>
</dbReference>
<dbReference type="AlphaFoldDB" id="A0A8J8SWT4"/>
<sequence>MRMLDERMREIEDKKSSLKSMIKERDIIQAQQFVEVTMRAIGIIQDLLEEQCTEDQQQVFLIKPSPQKDKPQQTPQYKRGASPQSSKLERLADIADKRSTLEPSNQEKDARLEASNSKQQSVVDTAASSNDVQKVLTYEQAHSLRKSIASIMDTQRSMKAPRKKGGARRNNNLPPLPVPSNGSINAQAQNRMARTMLNFQAPWNLEENEEDRLLNEILIDQDRAAVTIQQHLRQHLAVRQVHQLREELKQAQLLEEMKDLVIQEEQAAAKILRGELPFDPSLTDVSPFVMQQRSRLGPFFKTEEPEGLAEGRVLKLDPVTLEDWTTYIGEWARRDEFESAFRIREGWGVRIWADGSIYEGWFRQDRASGMGRLIHADGYSYEGPWEADMASGQNGIYRHSDGTEYQGSFMQDKQHGYGVETWPDGVKYSGQYHLGKKHGRGKFEWPDGNTYDGDFVDNLFEGTGQYTWGDGRSYYGDWRENKMEGFGTFTWPDGRRYLGEYKADQKHGHGTFFWPDFRIYEGEWSQGRQHGEGYYTMGAGQERRKGLWKHGKRVQWID</sequence>